<sequence>MLSDAEKVNVIDLLNTIPPEDLLDIARTTTSGIISAENQQEAVRIIVQHAEDVRSLLARKKITKTILFKYLHNKRVPFAAAIDKATLIDATIAFWQKGGTSGNVIQNCIPNPIIESNNHSQTTQSVPGLCDELAYKFCEWFFTKLNEPVVMLGGEKIVDNDFWCDASARITLKSGPDSLQHAAQGGSEVVELLAALQLQHNLYFSPNLSMDGLRAKSEPHGLVVILVCGTIHQGQGQCIGIFEQKFGLIKDPYASDNWKIKTLEINLLSKSDVTVQPVLPPEMLAIEQ</sequence>
<dbReference type="Pfam" id="PF15008">
    <property type="entry name" value="DUF4518"/>
    <property type="match status" value="1"/>
</dbReference>
<name>A0A0A9YVV5_LYGHE</name>
<dbReference type="EMBL" id="GBHO01006487">
    <property type="protein sequence ID" value="JAG37117.1"/>
    <property type="molecule type" value="Transcribed_RNA"/>
</dbReference>
<reference evidence="1" key="1">
    <citation type="journal article" date="2014" name="PLoS ONE">
        <title>Transcriptome-Based Identification of ABC Transporters in the Western Tarnished Plant Bug Lygus hesperus.</title>
        <authorList>
            <person name="Hull J.J."/>
            <person name="Chaney K."/>
            <person name="Geib S.M."/>
            <person name="Fabrick J.A."/>
            <person name="Brent C.S."/>
            <person name="Walsh D."/>
            <person name="Lavine L.C."/>
        </authorList>
    </citation>
    <scope>NUCLEOTIDE SEQUENCE</scope>
</reference>
<organism evidence="1">
    <name type="scientific">Lygus hesperus</name>
    <name type="common">Western plant bug</name>
    <dbReference type="NCBI Taxonomy" id="30085"/>
    <lineage>
        <taxon>Eukaryota</taxon>
        <taxon>Metazoa</taxon>
        <taxon>Ecdysozoa</taxon>
        <taxon>Arthropoda</taxon>
        <taxon>Hexapoda</taxon>
        <taxon>Insecta</taxon>
        <taxon>Pterygota</taxon>
        <taxon>Neoptera</taxon>
        <taxon>Paraneoptera</taxon>
        <taxon>Hemiptera</taxon>
        <taxon>Heteroptera</taxon>
        <taxon>Panheteroptera</taxon>
        <taxon>Cimicomorpha</taxon>
        <taxon>Miridae</taxon>
        <taxon>Mirini</taxon>
        <taxon>Lygus</taxon>
    </lineage>
</organism>
<dbReference type="PANTHER" id="PTHR21084:SF1">
    <property type="entry name" value="DENSE INCISORS"/>
    <property type="match status" value="1"/>
</dbReference>
<accession>A0A0A9YVV5</accession>
<reference evidence="1" key="2">
    <citation type="submission" date="2014-07" db="EMBL/GenBank/DDBJ databases">
        <authorList>
            <person name="Hull J."/>
        </authorList>
    </citation>
    <scope>NUCLEOTIDE SEQUENCE</scope>
</reference>
<evidence type="ECO:0000313" key="1">
    <source>
        <dbReference type="EMBL" id="JAG37117.1"/>
    </source>
</evidence>
<protein>
    <submittedName>
        <fullName evidence="1">Uncharacterized protein C3orf38</fullName>
    </submittedName>
</protein>
<dbReference type="PANTHER" id="PTHR21084">
    <property type="entry name" value="DENSE INCISORS"/>
    <property type="match status" value="1"/>
</dbReference>
<proteinExistence type="predicted"/>
<dbReference type="InterPro" id="IPR026698">
    <property type="entry name" value="UPF_C3orf38"/>
</dbReference>
<dbReference type="AlphaFoldDB" id="A0A0A9YVV5"/>
<gene>
    <name evidence="1" type="ORF">CM83_46448</name>
</gene>